<protein>
    <submittedName>
        <fullName evidence="2">Acetylxylan esterase</fullName>
    </submittedName>
</protein>
<sequence>MLEFIEEDDALIKEHPYKFDPSYGYSLKQLLTVEPSDEPSDFDRFWQKRYQYAMNWSPRPTLRDLDRDWLGWRVCEIEYTSTESFPIRGWLLLPRSGNVRRAFVIGHGYGGRDAPDFNLPFTDAALLFPCFRGLSLSQKAPISNDPQYHVLHNIDDPTRYVIGGCVDDVWLGISSLLRLFPQVEGHIGYLGISFGGGVGAMATAYDPRITRAHYNVPTFGHQPLRLTLRTRGSGQAVRRFYRHNPEITLRTLGYFDAATAAKRIKVPVHFACARFDPAVAPPGQFAVYNAVPGEKELMVLDAGHHEYPRQAIQNNELMDQLNRFFSSL</sequence>
<dbReference type="InterPro" id="IPR029058">
    <property type="entry name" value="AB_hydrolase_fold"/>
</dbReference>
<proteinExistence type="predicted"/>
<comment type="caution">
    <text evidence="2">The sequence shown here is derived from an EMBL/GenBank/DDBJ whole genome shotgun (WGS) entry which is preliminary data.</text>
</comment>
<keyword evidence="3" id="KW-1185">Reference proteome</keyword>
<dbReference type="RefSeq" id="WP_345341543.1">
    <property type="nucleotide sequence ID" value="NZ_BAABLI010000028.1"/>
</dbReference>
<evidence type="ECO:0000313" key="3">
    <source>
        <dbReference type="Proteomes" id="UP001597380"/>
    </source>
</evidence>
<dbReference type="SUPFAM" id="SSF53474">
    <property type="entry name" value="alpha/beta-Hydrolases"/>
    <property type="match status" value="1"/>
</dbReference>
<accession>A0ABW4XKA1</accession>
<reference evidence="3" key="1">
    <citation type="journal article" date="2019" name="Int. J. Syst. Evol. Microbiol.">
        <title>The Global Catalogue of Microorganisms (GCM) 10K type strain sequencing project: providing services to taxonomists for standard genome sequencing and annotation.</title>
        <authorList>
            <consortium name="The Broad Institute Genomics Platform"/>
            <consortium name="The Broad Institute Genome Sequencing Center for Infectious Disease"/>
            <person name="Wu L."/>
            <person name="Ma J."/>
        </authorList>
    </citation>
    <scope>NUCLEOTIDE SEQUENCE [LARGE SCALE GENOMIC DNA]</scope>
    <source>
        <strain evidence="3">CGMCC 1.10992</strain>
    </source>
</reference>
<dbReference type="Pfam" id="PF05448">
    <property type="entry name" value="AXE1"/>
    <property type="match status" value="1"/>
</dbReference>
<dbReference type="EMBL" id="JBHUHT010000009">
    <property type="protein sequence ID" value="MFD2095514.1"/>
    <property type="molecule type" value="Genomic_DNA"/>
</dbReference>
<name>A0ABW4XKA1_9GAMM</name>
<feature type="domain" description="Acetyl xylan esterase" evidence="1">
    <location>
        <begin position="27"/>
        <end position="311"/>
    </location>
</feature>
<organism evidence="2 3">
    <name type="scientific">Corallincola platygyrae</name>
    <dbReference type="NCBI Taxonomy" id="1193278"/>
    <lineage>
        <taxon>Bacteria</taxon>
        <taxon>Pseudomonadati</taxon>
        <taxon>Pseudomonadota</taxon>
        <taxon>Gammaproteobacteria</taxon>
        <taxon>Alteromonadales</taxon>
        <taxon>Psychromonadaceae</taxon>
        <taxon>Corallincola</taxon>
    </lineage>
</organism>
<dbReference type="PANTHER" id="PTHR40111">
    <property type="entry name" value="CEPHALOSPORIN-C DEACETYLASE"/>
    <property type="match status" value="1"/>
</dbReference>
<gene>
    <name evidence="2" type="ORF">ACFSJ3_05905</name>
</gene>
<evidence type="ECO:0000259" key="1">
    <source>
        <dbReference type="Pfam" id="PF05448"/>
    </source>
</evidence>
<dbReference type="PANTHER" id="PTHR40111:SF1">
    <property type="entry name" value="CEPHALOSPORIN-C DEACETYLASE"/>
    <property type="match status" value="1"/>
</dbReference>
<dbReference type="InterPro" id="IPR008391">
    <property type="entry name" value="AXE1_dom"/>
</dbReference>
<dbReference type="InterPro" id="IPR039069">
    <property type="entry name" value="CE7"/>
</dbReference>
<evidence type="ECO:0000313" key="2">
    <source>
        <dbReference type="EMBL" id="MFD2095514.1"/>
    </source>
</evidence>
<dbReference type="Proteomes" id="UP001597380">
    <property type="component" value="Unassembled WGS sequence"/>
</dbReference>
<dbReference type="Gene3D" id="3.40.50.1820">
    <property type="entry name" value="alpha/beta hydrolase"/>
    <property type="match status" value="1"/>
</dbReference>